<evidence type="ECO:0000313" key="1">
    <source>
        <dbReference type="EMBL" id="GLI94980.1"/>
    </source>
</evidence>
<comment type="caution">
    <text evidence="1">The sequence shown here is derived from an EMBL/GenBank/DDBJ whole genome shotgun (WGS) entry which is preliminary data.</text>
</comment>
<gene>
    <name evidence="1" type="ORF">LMG27198_39720</name>
</gene>
<dbReference type="AlphaFoldDB" id="A0A9W6GY53"/>
<dbReference type="Pfam" id="PF24072">
    <property type="entry name" value="T7_gp14"/>
    <property type="match status" value="1"/>
</dbReference>
<sequence>MCGPIQSAMPLLSLGANVGLSALGSTNAYNAERDATNQHNYNVLLNAQSAGIAASNQFADLGRGFTYEARAAQQEAQQAVEAGRQAEGTELASAGSSGFTGSSLTVGALMADEARRAAENQENYALKVDDLKGAYISKGKMVQAQAQDRINSIQYQTQPSGSALGLNIASAVSEAGAKYFKSKNSEYSIG</sequence>
<keyword evidence="2" id="KW-1185">Reference proteome</keyword>
<dbReference type="InterPro" id="IPR038996">
    <property type="entry name" value="Gp14"/>
</dbReference>
<protein>
    <submittedName>
        <fullName evidence="1">Uncharacterized protein</fullName>
    </submittedName>
</protein>
<name>A0A9W6GY53_9HYPH</name>
<dbReference type="EMBL" id="BSEC01000001">
    <property type="protein sequence ID" value="GLI94980.1"/>
    <property type="molecule type" value="Genomic_DNA"/>
</dbReference>
<reference evidence="1" key="1">
    <citation type="journal article" date="2023" name="Int. J. Syst. Evol. Microbiol.">
        <title>Methylocystis iwaonis sp. nov., a type II methane-oxidizing bacterium from surface soil of a rice paddy field in Japan, and emended description of the genus Methylocystis (ex Whittenbury et al. 1970) Bowman et al. 1993.</title>
        <authorList>
            <person name="Kaise H."/>
            <person name="Sawadogo J.B."/>
            <person name="Alam M.S."/>
            <person name="Ueno C."/>
            <person name="Dianou D."/>
            <person name="Shinjo R."/>
            <person name="Asakawa S."/>
        </authorList>
    </citation>
    <scope>NUCLEOTIDE SEQUENCE</scope>
    <source>
        <strain evidence="1">LMG27198</strain>
    </source>
</reference>
<organism evidence="1 2">
    <name type="scientific">Methylocystis echinoides</name>
    <dbReference type="NCBI Taxonomy" id="29468"/>
    <lineage>
        <taxon>Bacteria</taxon>
        <taxon>Pseudomonadati</taxon>
        <taxon>Pseudomonadota</taxon>
        <taxon>Alphaproteobacteria</taxon>
        <taxon>Hyphomicrobiales</taxon>
        <taxon>Methylocystaceae</taxon>
        <taxon>Methylocystis</taxon>
    </lineage>
</organism>
<proteinExistence type="predicted"/>
<accession>A0A9W6GY53</accession>
<evidence type="ECO:0000313" key="2">
    <source>
        <dbReference type="Proteomes" id="UP001144323"/>
    </source>
</evidence>
<dbReference type="Proteomes" id="UP001144323">
    <property type="component" value="Unassembled WGS sequence"/>
</dbReference>